<evidence type="ECO:0000313" key="2">
    <source>
        <dbReference type="EMBL" id="GAA2396131.1"/>
    </source>
</evidence>
<accession>A0ABN3I6L0</accession>
<dbReference type="SUPFAM" id="SSF69255">
    <property type="entry name" value="gp5 N-terminal domain-like"/>
    <property type="match status" value="1"/>
</dbReference>
<gene>
    <name evidence="2" type="ORF">GCM10010170_111710</name>
</gene>
<dbReference type="Pfam" id="PF05954">
    <property type="entry name" value="Phage_GPD"/>
    <property type="match status" value="1"/>
</dbReference>
<protein>
    <recommendedName>
        <fullName evidence="1">Gp5/Type VI secretion system Vgr protein OB-fold domain-containing protein</fullName>
    </recommendedName>
</protein>
<dbReference type="Gene3D" id="4.10.220.110">
    <property type="match status" value="1"/>
</dbReference>
<evidence type="ECO:0000313" key="3">
    <source>
        <dbReference type="Proteomes" id="UP001501444"/>
    </source>
</evidence>
<proteinExistence type="predicted"/>
<dbReference type="Gene3D" id="3.55.50.10">
    <property type="entry name" value="Baseplate protein-like domains"/>
    <property type="match status" value="1"/>
</dbReference>
<reference evidence="2 3" key="1">
    <citation type="journal article" date="2019" name="Int. J. Syst. Evol. Microbiol.">
        <title>The Global Catalogue of Microorganisms (GCM) 10K type strain sequencing project: providing services to taxonomists for standard genome sequencing and annotation.</title>
        <authorList>
            <consortium name="The Broad Institute Genomics Platform"/>
            <consortium name="The Broad Institute Genome Sequencing Center for Infectious Disease"/>
            <person name="Wu L."/>
            <person name="Ma J."/>
        </authorList>
    </citation>
    <scope>NUCLEOTIDE SEQUENCE [LARGE SCALE GENOMIC DNA]</scope>
    <source>
        <strain evidence="2 3">JCM 3272</strain>
    </source>
</reference>
<dbReference type="Gene3D" id="2.40.50.230">
    <property type="entry name" value="Gp5 N-terminal domain"/>
    <property type="match status" value="1"/>
</dbReference>
<dbReference type="Pfam" id="PF04717">
    <property type="entry name" value="Phage_base_V"/>
    <property type="match status" value="1"/>
</dbReference>
<dbReference type="Proteomes" id="UP001501444">
    <property type="component" value="Unassembled WGS sequence"/>
</dbReference>
<organism evidence="2 3">
    <name type="scientific">Dactylosporangium salmoneum</name>
    <dbReference type="NCBI Taxonomy" id="53361"/>
    <lineage>
        <taxon>Bacteria</taxon>
        <taxon>Bacillati</taxon>
        <taxon>Actinomycetota</taxon>
        <taxon>Actinomycetes</taxon>
        <taxon>Micromonosporales</taxon>
        <taxon>Micromonosporaceae</taxon>
        <taxon>Dactylosporangium</taxon>
    </lineage>
</organism>
<comment type="caution">
    <text evidence="2">The sequence shown here is derived from an EMBL/GenBank/DDBJ whole genome shotgun (WGS) entry which is preliminary data.</text>
</comment>
<name>A0ABN3I6L0_9ACTN</name>
<feature type="domain" description="Gp5/Type VI secretion system Vgr protein OB-fold" evidence="1">
    <location>
        <begin position="334"/>
        <end position="406"/>
    </location>
</feature>
<dbReference type="EMBL" id="BAAARV010000144">
    <property type="protein sequence ID" value="GAA2396131.1"/>
    <property type="molecule type" value="Genomic_DNA"/>
</dbReference>
<dbReference type="RefSeq" id="WP_344620961.1">
    <property type="nucleotide sequence ID" value="NZ_BAAARV010000144.1"/>
</dbReference>
<dbReference type="InterPro" id="IPR006531">
    <property type="entry name" value="Gp5/Vgr_OB"/>
</dbReference>
<dbReference type="SUPFAM" id="SSF69279">
    <property type="entry name" value="Phage tail proteins"/>
    <property type="match status" value="1"/>
</dbReference>
<evidence type="ECO:0000259" key="1">
    <source>
        <dbReference type="Pfam" id="PF04717"/>
    </source>
</evidence>
<keyword evidence="3" id="KW-1185">Reference proteome</keyword>
<dbReference type="InterPro" id="IPR037026">
    <property type="entry name" value="Vgr_OB-fold_dom_sf"/>
</dbReference>
<dbReference type="Gene3D" id="2.30.110.50">
    <property type="match status" value="1"/>
</dbReference>
<sequence length="499" mass="51786">MMPAVEVVAGGALLPDTCRVIAVRVAARLSLPAQCELTLDDPEGRALDLLGAPLTVRVAGDEEDLFDGEVTGVDLVRGGDGETGTRVIAYDRLHRLRKRQTLRSLERLDAAELAGVVCEGMKVAAEERGPRFERVVQHQKRDLELLTDTLERVGIYVVLDGDEVRLVTLEGRGVPIPLRYGRNLHRVEVSASLERAATGCAALAWRPRSADVLSATVDAPRGGRDIELRPSPAGGSTLTLVDLAAGSDDELRAVAQAALDASAARTVVLDAVVAGDAGLRPGQRVRAEGVAAALDGTYVLTEVVSTVDADGYLAAVSTRPPQRRAGRAATALSLGAVTDVGDPDGCGRIRVSLLAQGGLDIGWLSVLTPGAGAGRGLVVLPAVGDPVLVALPHDATGDAVVLGGLFGTTKAPDGGGVSGGGVRRWSMRTAGGQSVVVDDEHHSLRLQNNAGSYLELTPDQLRLHAETDLLLDAPGHGITIRAASVDFDHSPLGIPGGIA</sequence>